<feature type="compositionally biased region" description="Polar residues" evidence="1">
    <location>
        <begin position="275"/>
        <end position="288"/>
    </location>
</feature>
<evidence type="ECO:0000256" key="2">
    <source>
        <dbReference type="SAM" id="SignalP"/>
    </source>
</evidence>
<reference evidence="3" key="1">
    <citation type="submission" date="2020-10" db="EMBL/GenBank/DDBJ databases">
        <authorList>
            <person name="Gilroy R."/>
        </authorList>
    </citation>
    <scope>NUCLEOTIDE SEQUENCE</scope>
    <source>
        <strain evidence="3">B2-22910</strain>
    </source>
</reference>
<dbReference type="Proteomes" id="UP000823603">
    <property type="component" value="Unassembled WGS sequence"/>
</dbReference>
<feature type="compositionally biased region" description="Low complexity" evidence="1">
    <location>
        <begin position="252"/>
        <end position="274"/>
    </location>
</feature>
<evidence type="ECO:0000313" key="4">
    <source>
        <dbReference type="Proteomes" id="UP000823603"/>
    </source>
</evidence>
<sequence>MKKRISILAAAAAVLSSCGAASYTSSSGQRFEDGIYSRPRVEDTQKLMASKSETDELVQKTRSSEIYLSTDRTDGHRTDTLFIPEDKAAVINFSGTGTSVTVMDDPFEQVYFNTYPWTYYRPYTFSSFYWDPWYYGRYWGYYDPWYWGGWYRDPWFWGVGLAWDLWFYDPWFWGPAYPWYPHYCGWYGGWGPGLGWHGPGHVHGGHRRDVYFGSRISTGPRMSGSSYHRRGSSYGSGTVSDRTVSGTRVPVSRRGITTSSSTSRRVTSSASSAINTGNRGTSYSSSSARRVIPGNRTGVVATTRPSVRPGTGDIPGMSQGSSQAVSGARRSVHSYRGSSARTGSSATAGYRNSSSIVSGQTNYRRPAGSYTRDITTSYGNTTPSYNRSSATSGFRNSTGTSYNRSASSSFNRSSSYSRSSSVSRSSSFSGSRSSGYSGGSRSSGGGSSSVRRR</sequence>
<feature type="compositionally biased region" description="Polar residues" evidence="1">
    <location>
        <begin position="372"/>
        <end position="400"/>
    </location>
</feature>
<evidence type="ECO:0008006" key="5">
    <source>
        <dbReference type="Google" id="ProtNLM"/>
    </source>
</evidence>
<name>A0A9D9IEX8_9BACT</name>
<dbReference type="PROSITE" id="PS51257">
    <property type="entry name" value="PROKAR_LIPOPROTEIN"/>
    <property type="match status" value="1"/>
</dbReference>
<reference evidence="3" key="2">
    <citation type="journal article" date="2021" name="PeerJ">
        <title>Extensive microbial diversity within the chicken gut microbiome revealed by metagenomics and culture.</title>
        <authorList>
            <person name="Gilroy R."/>
            <person name="Ravi A."/>
            <person name="Getino M."/>
            <person name="Pursley I."/>
            <person name="Horton D.L."/>
            <person name="Alikhan N.F."/>
            <person name="Baker D."/>
            <person name="Gharbi K."/>
            <person name="Hall N."/>
            <person name="Watson M."/>
            <person name="Adriaenssens E.M."/>
            <person name="Foster-Nyarko E."/>
            <person name="Jarju S."/>
            <person name="Secka A."/>
            <person name="Antonio M."/>
            <person name="Oren A."/>
            <person name="Chaudhuri R.R."/>
            <person name="La Ragione R."/>
            <person name="Hildebrand F."/>
            <person name="Pallen M.J."/>
        </authorList>
    </citation>
    <scope>NUCLEOTIDE SEQUENCE</scope>
    <source>
        <strain evidence="3">B2-22910</strain>
    </source>
</reference>
<feature type="chain" id="PRO_5039704170" description="Lipoprotein" evidence="2">
    <location>
        <begin position="21"/>
        <end position="453"/>
    </location>
</feature>
<feature type="region of interest" description="Disordered" evidence="1">
    <location>
        <begin position="221"/>
        <end position="453"/>
    </location>
</feature>
<gene>
    <name evidence="3" type="ORF">IAB82_02120</name>
</gene>
<protein>
    <recommendedName>
        <fullName evidence="5">Lipoprotein</fullName>
    </recommendedName>
</protein>
<feature type="signal peptide" evidence="2">
    <location>
        <begin position="1"/>
        <end position="20"/>
    </location>
</feature>
<evidence type="ECO:0000256" key="1">
    <source>
        <dbReference type="SAM" id="MobiDB-lite"/>
    </source>
</evidence>
<feature type="compositionally biased region" description="Polar residues" evidence="1">
    <location>
        <begin position="351"/>
        <end position="363"/>
    </location>
</feature>
<organism evidence="3 4">
    <name type="scientific">Candidatus Cryptobacteroides faecavium</name>
    <dbReference type="NCBI Taxonomy" id="2840762"/>
    <lineage>
        <taxon>Bacteria</taxon>
        <taxon>Pseudomonadati</taxon>
        <taxon>Bacteroidota</taxon>
        <taxon>Bacteroidia</taxon>
        <taxon>Bacteroidales</taxon>
        <taxon>Candidatus Cryptobacteroides</taxon>
    </lineage>
</organism>
<dbReference type="EMBL" id="JADIMB010000030">
    <property type="protein sequence ID" value="MBO8470574.1"/>
    <property type="molecule type" value="Genomic_DNA"/>
</dbReference>
<accession>A0A9D9IEX8</accession>
<comment type="caution">
    <text evidence="3">The sequence shown here is derived from an EMBL/GenBank/DDBJ whole genome shotgun (WGS) entry which is preliminary data.</text>
</comment>
<keyword evidence="2" id="KW-0732">Signal</keyword>
<feature type="compositionally biased region" description="Gly residues" evidence="1">
    <location>
        <begin position="436"/>
        <end position="447"/>
    </location>
</feature>
<proteinExistence type="predicted"/>
<feature type="compositionally biased region" description="Low complexity" evidence="1">
    <location>
        <begin position="401"/>
        <end position="435"/>
    </location>
</feature>
<feature type="compositionally biased region" description="Low complexity" evidence="1">
    <location>
        <begin position="334"/>
        <end position="350"/>
    </location>
</feature>
<dbReference type="AlphaFoldDB" id="A0A9D9IEX8"/>
<evidence type="ECO:0000313" key="3">
    <source>
        <dbReference type="EMBL" id="MBO8470574.1"/>
    </source>
</evidence>